<reference evidence="2" key="1">
    <citation type="submission" date="2005-09" db="EMBL/GenBank/DDBJ databases">
        <title>Annotation of the Aspergillus terreus NIH2624 genome.</title>
        <authorList>
            <person name="Birren B.W."/>
            <person name="Lander E.S."/>
            <person name="Galagan J.E."/>
            <person name="Nusbaum C."/>
            <person name="Devon K."/>
            <person name="Henn M."/>
            <person name="Ma L.-J."/>
            <person name="Jaffe D.B."/>
            <person name="Butler J."/>
            <person name="Alvarez P."/>
            <person name="Gnerre S."/>
            <person name="Grabherr M."/>
            <person name="Kleber M."/>
            <person name="Mauceli E.W."/>
            <person name="Brockman W."/>
            <person name="Rounsley S."/>
            <person name="Young S.K."/>
            <person name="LaButti K."/>
            <person name="Pushparaj V."/>
            <person name="DeCaprio D."/>
            <person name="Crawford M."/>
            <person name="Koehrsen M."/>
            <person name="Engels R."/>
            <person name="Montgomery P."/>
            <person name="Pearson M."/>
            <person name="Howarth C."/>
            <person name="Larson L."/>
            <person name="Luoma S."/>
            <person name="White J."/>
            <person name="Alvarado L."/>
            <person name="Kodira C.D."/>
            <person name="Zeng Q."/>
            <person name="Oleary S."/>
            <person name="Yandava C."/>
            <person name="Denning D.W."/>
            <person name="Nierman W.C."/>
            <person name="Milne T."/>
            <person name="Madden K."/>
        </authorList>
    </citation>
    <scope>NUCLEOTIDE SEQUENCE [LARGE SCALE GENOMIC DNA]</scope>
    <source>
        <strain evidence="2">NIH 2624 / FGSC A1156</strain>
    </source>
</reference>
<dbReference type="GeneID" id="4354566"/>
<evidence type="ECO:0000313" key="2">
    <source>
        <dbReference type="Proteomes" id="UP000007963"/>
    </source>
</evidence>
<evidence type="ECO:0000313" key="1">
    <source>
        <dbReference type="EMBL" id="EAU29226.1"/>
    </source>
</evidence>
<dbReference type="VEuPathDB" id="FungiDB:ATEG_10229"/>
<proteinExistence type="predicted"/>
<dbReference type="Proteomes" id="UP000007963">
    <property type="component" value="Unassembled WGS sequence"/>
</dbReference>
<organism evidence="1 2">
    <name type="scientific">Aspergillus terreus (strain NIH 2624 / FGSC A1156)</name>
    <dbReference type="NCBI Taxonomy" id="341663"/>
    <lineage>
        <taxon>Eukaryota</taxon>
        <taxon>Fungi</taxon>
        <taxon>Dikarya</taxon>
        <taxon>Ascomycota</taxon>
        <taxon>Pezizomycotina</taxon>
        <taxon>Eurotiomycetes</taxon>
        <taxon>Eurotiomycetidae</taxon>
        <taxon>Eurotiales</taxon>
        <taxon>Aspergillaceae</taxon>
        <taxon>Aspergillus</taxon>
        <taxon>Aspergillus subgen. Circumdati</taxon>
    </lineage>
</organism>
<dbReference type="EMBL" id="CH476610">
    <property type="protein sequence ID" value="EAU29226.1"/>
    <property type="molecule type" value="Genomic_DNA"/>
</dbReference>
<sequence length="295" mass="33297">MDYIHLGGQNLSRSFLWSVIRDAGDNTHKSYILPNPPEEGDTQADKISKGLIRQYFEEAKNFIKENFTPHDCHRESVLLYQCSAGKFDIKVKLGGIYFQDGNDCVVTIQVELSSSDPGLRCAFLKLECEVDQDVTGSQIIKDIKPAWSRGEVKTTKRSQTVEYRIQEKKTGATLGGSHTTEANLERRLTINGFIKCIKGKEKLARWTLNESGADANGIPPGFQGAFVLGSRRPFRLTVKVCVNLFGSIKYWWFTPHRGAKAGFDIDPELLKCDRKVQLEKWTGAMGEYTFYPYPP</sequence>
<dbReference type="RefSeq" id="XP_001218577.1">
    <property type="nucleotide sequence ID" value="XM_001218576.1"/>
</dbReference>
<name>Q0C7V5_ASPTN</name>
<gene>
    <name evidence="1" type="ORF">ATEG_10229</name>
</gene>
<accession>Q0C7V5</accession>
<protein>
    <submittedName>
        <fullName evidence="1">Uncharacterized protein</fullName>
    </submittedName>
</protein>
<dbReference type="AlphaFoldDB" id="Q0C7V5"/>
<dbReference type="HOGENOM" id="CLU_943297_0_0_1"/>